<evidence type="ECO:0000256" key="1">
    <source>
        <dbReference type="SAM" id="MobiDB-lite"/>
    </source>
</evidence>
<comment type="caution">
    <text evidence="4">The sequence shown here is derived from an EMBL/GenBank/DDBJ whole genome shotgun (WGS) entry which is preliminary data.</text>
</comment>
<dbReference type="Pfam" id="PF13100">
    <property type="entry name" value="OstA_2"/>
    <property type="match status" value="1"/>
</dbReference>
<proteinExistence type="predicted"/>
<dbReference type="EMBL" id="JAVLVU010000001">
    <property type="protein sequence ID" value="MDT3404196.1"/>
    <property type="molecule type" value="Genomic_DNA"/>
</dbReference>
<evidence type="ECO:0000259" key="3">
    <source>
        <dbReference type="Pfam" id="PF13100"/>
    </source>
</evidence>
<keyword evidence="5" id="KW-1185">Reference proteome</keyword>
<feature type="domain" description="Organic solvent tolerance-like N-terminal" evidence="3">
    <location>
        <begin position="43"/>
        <end position="181"/>
    </location>
</feature>
<feature type="region of interest" description="Disordered" evidence="1">
    <location>
        <begin position="679"/>
        <end position="790"/>
    </location>
</feature>
<dbReference type="InterPro" id="IPR005653">
    <property type="entry name" value="OstA-like_N"/>
</dbReference>
<accession>A0ABU3GXP5</accession>
<organism evidence="4 5">
    <name type="scientific">Mucilaginibacter terrae</name>
    <dbReference type="NCBI Taxonomy" id="1955052"/>
    <lineage>
        <taxon>Bacteria</taxon>
        <taxon>Pseudomonadati</taxon>
        <taxon>Bacteroidota</taxon>
        <taxon>Sphingobacteriia</taxon>
        <taxon>Sphingobacteriales</taxon>
        <taxon>Sphingobacteriaceae</taxon>
        <taxon>Mucilaginibacter</taxon>
    </lineage>
</organism>
<reference evidence="5" key="1">
    <citation type="submission" date="2023-07" db="EMBL/GenBank/DDBJ databases">
        <title>Functional and genomic diversity of the sorghum phyllosphere microbiome.</title>
        <authorList>
            <person name="Shade A."/>
        </authorList>
    </citation>
    <scope>NUCLEOTIDE SEQUENCE [LARGE SCALE GENOMIC DNA]</scope>
    <source>
        <strain evidence="5">SORGH_AS_0422</strain>
    </source>
</reference>
<feature type="signal peptide" evidence="2">
    <location>
        <begin position="1"/>
        <end position="19"/>
    </location>
</feature>
<dbReference type="Proteomes" id="UP001258315">
    <property type="component" value="Unassembled WGS sequence"/>
</dbReference>
<feature type="chain" id="PRO_5046746505" evidence="2">
    <location>
        <begin position="20"/>
        <end position="790"/>
    </location>
</feature>
<keyword evidence="2" id="KW-0732">Signal</keyword>
<gene>
    <name evidence="4" type="ORF">QE417_003268</name>
</gene>
<dbReference type="RefSeq" id="WP_311951532.1">
    <property type="nucleotide sequence ID" value="NZ_JAVLVU010000001.1"/>
</dbReference>
<name>A0ABU3GXP5_9SPHI</name>
<dbReference type="Gene3D" id="2.60.450.10">
    <property type="entry name" value="Lipopolysaccharide (LPS) transport protein A like domain"/>
    <property type="match status" value="2"/>
</dbReference>
<sequence length="790" mass="88261">MRKYLFTYILLIVAVAAMAQRKPKTTIVKILSSTSSVGVKINGEDVLKVYKGVFQQESTTLRSDSAYFYQKRNSFDAFGNVNINQGDTLNVYGDKLYYNGNTHVALVTDNVRMVDRDATLTTNYLTYNTATKIGTYTGGGKLVNKDNTLVSQNGYYFSGSRDAYFRYNVVLTTVDAIIKTDTLRYNSGTRISYFYGPTHIYGKDKDTLYTEKGEYHTITEQAFFSKNNQYTQTSKSLKGDSLFYDRLKGYGRAVRNVTFNDNEQKVTIKGHLGTYYRAEDRAVVTQNPYVIMVTEDKDTTKADTVIDAAPIIAKKDKTAVAKKTPPVVKGKPATNKATDETTAVTDSTTVKPAPKIKRDTIYWGADTLETRIVTYKVLRELQEKMRQAGIKDTSLKDKSQTVKKIPLKLSTTKNLIAMPPAGIKMDTSFFKSEYFGKPKKTVVDSAKLKKALADSLPKKAKMIKDISAKKLTTTPKVVKLDSVYLQRKFDLKDTARIRILTAHHNSKIFKSDLQAKADSMFYSYADSTMRMFVAPILWTQGSQISGDTIYFQLKNKKLDNMDVWPSALTVNIEGTDSTYFNQVAGKKIRGYFVSNKLQRMFVDGNAETIYFNRDSTKKVTEMMRSVSSRIRVNFKDNKAENVTLYTKVGQDIYPVDKTKDDDKILKGFLWKPKERPANKEAITSPVRVKKITPAKKPATKAPPGKGKVTPAIGKKTAPADSSQGKPLKPDSAALNGRPMRPDSAGSESVADTVIKAKTAPAKPLVPPADSTKRKLVRDTTAAIKKPKEQE</sequence>
<evidence type="ECO:0000313" key="5">
    <source>
        <dbReference type="Proteomes" id="UP001258315"/>
    </source>
</evidence>
<evidence type="ECO:0000313" key="4">
    <source>
        <dbReference type="EMBL" id="MDT3404196.1"/>
    </source>
</evidence>
<protein>
    <submittedName>
        <fullName evidence="4">Lipopolysaccharide export system protein LptA</fullName>
    </submittedName>
</protein>
<feature type="compositionally biased region" description="Low complexity" evidence="1">
    <location>
        <begin position="694"/>
        <end position="707"/>
    </location>
</feature>
<evidence type="ECO:0000256" key="2">
    <source>
        <dbReference type="SAM" id="SignalP"/>
    </source>
</evidence>